<reference evidence="1 2" key="1">
    <citation type="submission" date="2018-08" db="EMBL/GenBank/DDBJ databases">
        <title>Lactobacillus suantsai sp. nov., isolated from traditional fermented suan-tsai in Taiwan.</title>
        <authorList>
            <person name="Huang C.-H."/>
        </authorList>
    </citation>
    <scope>NUCLEOTIDE SEQUENCE [LARGE SCALE GENOMIC DNA]</scope>
    <source>
        <strain evidence="1 2">BCRC 12945</strain>
    </source>
</reference>
<protein>
    <submittedName>
        <fullName evidence="1">Uncharacterized protein</fullName>
    </submittedName>
</protein>
<dbReference type="OrthoDB" id="8727830at2"/>
<dbReference type="InterPro" id="IPR042301">
    <property type="entry name" value="GH115_sf"/>
</dbReference>
<dbReference type="Proteomes" id="UP000290602">
    <property type="component" value="Unassembled WGS sequence"/>
</dbReference>
<evidence type="ECO:0000313" key="1">
    <source>
        <dbReference type="EMBL" id="RXI78202.1"/>
    </source>
</evidence>
<dbReference type="Gene3D" id="3.20.20.520">
    <property type="entry name" value="Glycosyl hydrolase family 115"/>
    <property type="match status" value="1"/>
</dbReference>
<dbReference type="EMBL" id="QXIL01000014">
    <property type="protein sequence ID" value="RXI78202.1"/>
    <property type="molecule type" value="Genomic_DNA"/>
</dbReference>
<proteinExistence type="predicted"/>
<name>A0A4Q0VGR1_9LACO</name>
<dbReference type="AlphaFoldDB" id="A0A4Q0VGR1"/>
<dbReference type="Pfam" id="PF15979">
    <property type="entry name" value="Glyco_hydro_115"/>
    <property type="match status" value="1"/>
</dbReference>
<sequence length="683" mass="77380">MMEEFVISKATRIVTDFGNDVLRNAAQILTRDIQMTVTTIQTDNEIDLRVTSALPRTEQFSVAQPDAAHLVVQSGTLRGVMYGALAISKNVLKVNDFWFWLDKLPKKVPQAVVGNPTRLKLPDYRVSYRGWFVNDEVLLNHWQYQESNQNVWQMVYETLLRCGGNIIIPGTGNNAHAHRAIAAAMGLIVTHHHAEPLGAQMFARVYPDLTASYVKHPDLFKSLWQKAIAEQQDSETVWTLGFRGQGDRPFWLDDDHHYTLADRAKVINDVIQTQYRLVKAAVPDAQCAINIYGELTGLYHAGLIKIPQDVIQIWADNGYGKMVSRRQGEDDPRTDVLSGQNPNLSQGIYYHVAFHDLQASNFLTLLQIDPHTVAAELDKVHQAGMDDFVLCNTGNIKPSILFLALMAQSWRTDFKVRSTADILTTYVQQYYETNQQKIVALYQRYFTTVFNYGQLADQRAGDEFYTYTLRKIVAAWLAHSQQLTAMTWLTGDKPLQAELDEIADLLHGHVTPFIRLDQQIQTAMASLPTMDANRLYNDLWLSVVVHAAASEALQRTLTAFKAATQPESPNLITAFLQIDAAEQALQRILTAWQSNPLKKWAHFYDNDCYTNISLTIQVLKTLAGYLRITGDGPDEDQWERHYLMTKGDARIMLLSNTHQAYDDHELASRLLAKGIETQKHSKS</sequence>
<comment type="caution">
    <text evidence="1">The sequence shown here is derived from an EMBL/GenBank/DDBJ whole genome shotgun (WGS) entry which is preliminary data.</text>
</comment>
<evidence type="ECO:0000313" key="2">
    <source>
        <dbReference type="Proteomes" id="UP000290602"/>
    </source>
</evidence>
<keyword evidence="2" id="KW-1185">Reference proteome</keyword>
<organism evidence="1 2">
    <name type="scientific">Levilactobacillus suantsaii</name>
    <dbReference type="NCBI Taxonomy" id="2292255"/>
    <lineage>
        <taxon>Bacteria</taxon>
        <taxon>Bacillati</taxon>
        <taxon>Bacillota</taxon>
        <taxon>Bacilli</taxon>
        <taxon>Lactobacillales</taxon>
        <taxon>Lactobacillaceae</taxon>
        <taxon>Levilactobacillus</taxon>
    </lineage>
</organism>
<dbReference type="PANTHER" id="PTHR37842">
    <property type="match status" value="1"/>
</dbReference>
<gene>
    <name evidence="1" type="ORF">DXH47_07685</name>
</gene>
<accession>A0A4Q0VGR1</accession>
<dbReference type="InterPro" id="IPR031924">
    <property type="entry name" value="GH115"/>
</dbReference>
<dbReference type="PANTHER" id="PTHR37842:SF2">
    <property type="entry name" value="GYLCOSYL HYDROLASE 115 C-TERMINAL DOMAIN-CONTAINING PROTEIN"/>
    <property type="match status" value="1"/>
</dbReference>